<evidence type="ECO:0000313" key="3">
    <source>
        <dbReference type="EMBL" id="CAA9247948.1"/>
    </source>
</evidence>
<evidence type="ECO:0000259" key="2">
    <source>
        <dbReference type="Pfam" id="PF08386"/>
    </source>
</evidence>
<dbReference type="Pfam" id="PF00561">
    <property type="entry name" value="Abhydrolase_1"/>
    <property type="match status" value="1"/>
</dbReference>
<dbReference type="InterPro" id="IPR000073">
    <property type="entry name" value="AB_hydrolase_1"/>
</dbReference>
<feature type="non-terminal residue" evidence="3">
    <location>
        <position position="1"/>
    </location>
</feature>
<name>A0A6J4IEL2_9CHLR</name>
<protein>
    <submittedName>
        <fullName evidence="3">Uncharacterized protein</fullName>
    </submittedName>
</protein>
<gene>
    <name evidence="3" type="ORF">AVDCRST_MAG93-1609</name>
</gene>
<feature type="domain" description="AB hydrolase-1" evidence="1">
    <location>
        <begin position="26"/>
        <end position="189"/>
    </location>
</feature>
<proteinExistence type="predicted"/>
<dbReference type="InterPro" id="IPR050266">
    <property type="entry name" value="AB_hydrolase_sf"/>
</dbReference>
<dbReference type="InterPro" id="IPR013595">
    <property type="entry name" value="Pept_S33_TAP-like_C"/>
</dbReference>
<dbReference type="Pfam" id="PF08386">
    <property type="entry name" value="Abhydrolase_4"/>
    <property type="match status" value="1"/>
</dbReference>
<dbReference type="Gene3D" id="3.40.50.1820">
    <property type="entry name" value="alpha/beta hydrolase"/>
    <property type="match status" value="1"/>
</dbReference>
<dbReference type="GO" id="GO:0016020">
    <property type="term" value="C:membrane"/>
    <property type="evidence" value="ECO:0007669"/>
    <property type="project" value="TreeGrafter"/>
</dbReference>
<dbReference type="AlphaFoldDB" id="A0A6J4IEL2"/>
<dbReference type="PANTHER" id="PTHR43798">
    <property type="entry name" value="MONOACYLGLYCEROL LIPASE"/>
    <property type="match status" value="1"/>
</dbReference>
<dbReference type="PANTHER" id="PTHR43798:SF27">
    <property type="entry name" value="HYDROLASE ALPHA_BETA HYDROLASE FOLD FAMILY"/>
    <property type="match status" value="1"/>
</dbReference>
<dbReference type="EMBL" id="CADCTR010000546">
    <property type="protein sequence ID" value="CAA9247948.1"/>
    <property type="molecule type" value="Genomic_DNA"/>
</dbReference>
<sequence length="477" mass="51128">NNFDGDVVSLATVILRSPNPNKAPDPVVLLQGGPGFSALGLTSFVADAWAPVLQTRDVILFDQRGAGFSQPSLFCPPLSVDTLLGRTPVGAFAEQQRPEVIDRQIAAFTACGRAYQEAGVDLTKYNSAENAADIEDLRRALGYNQINLFGASYGTRLALEAMLFRPATIRSVIIDSVVPMQTEFQPEFPRSLDLAFEALFASCGADAACNAAYPSLGAQWDALYARLNSAPIQLPIVNLDTGELVDYLPVNGWDFTNVVNLLLADTLAIPLVPALIGETSAGRNDLLTNLVSRFYQPGGAPQPPQLGFATMAYTATQCYDDAPFMTATDFIRICDQHRRGQPLSTEMPVNEAFLEVCANLGLGTTTPAYADQPLHSDLPTFVIAGEIDPRTPPGNAVTAASTLSRSTPVAVYPRGGHGPSFTSPCLNGAVAQFLNDPSTPPDTSCMAAETRPYLQPAEAQAKLAQLTTDWSWVQRLR</sequence>
<organism evidence="3">
    <name type="scientific">uncultured Chloroflexia bacterium</name>
    <dbReference type="NCBI Taxonomy" id="1672391"/>
    <lineage>
        <taxon>Bacteria</taxon>
        <taxon>Bacillati</taxon>
        <taxon>Chloroflexota</taxon>
        <taxon>Chloroflexia</taxon>
        <taxon>environmental samples</taxon>
    </lineage>
</organism>
<evidence type="ECO:0000259" key="1">
    <source>
        <dbReference type="Pfam" id="PF00561"/>
    </source>
</evidence>
<accession>A0A6J4IEL2</accession>
<dbReference type="InterPro" id="IPR029058">
    <property type="entry name" value="AB_hydrolase_fold"/>
</dbReference>
<feature type="domain" description="Peptidase S33 tripeptidyl aminopeptidase-like C-terminal" evidence="2">
    <location>
        <begin position="352"/>
        <end position="445"/>
    </location>
</feature>
<reference evidence="3" key="1">
    <citation type="submission" date="2020-02" db="EMBL/GenBank/DDBJ databases">
        <authorList>
            <person name="Meier V. D."/>
        </authorList>
    </citation>
    <scope>NUCLEOTIDE SEQUENCE</scope>
    <source>
        <strain evidence="3">AVDCRST_MAG93</strain>
    </source>
</reference>
<dbReference type="SUPFAM" id="SSF53474">
    <property type="entry name" value="alpha/beta-Hydrolases"/>
    <property type="match status" value="1"/>
</dbReference>